<accession>A0A4Y8KV09</accession>
<dbReference type="STRING" id="1121485.GCA_000426485_03460"/>
<sequence length="358" mass="42235">MKDLIMNDTLQNIRNIRLQSQHLVNKAFSDPKELIEWMGAVQAQDYNMAKWAIGCRLLTSTNKIIEEAFDRGDILRTHVMRPTWHFVSNDDIRWMVKLSSKKIISAWKSYDKKYQTDEKQYTRWLNQIEKLLEGNRHLTREEIKEEFERTGTIISPHEMNHCMMNAEALGIVCSGAVKNKKQTYALLDERVPKMRDFTKEEALFKLATKYFRSHSPASLDDFIWWSGLSTSDAKNAINLIKNNLLSEKYDSKELYIYDATAYKNSLDENLHLLPAFDEYIISYKDRTHVLPREHYHKAFNNYGTFYPILVYNGNVIGNWKKEEKKSKTIITSELFINDLIINNNLLEMNSNRYQDFMK</sequence>
<reference evidence="1 2" key="1">
    <citation type="submission" date="2019-03" db="EMBL/GenBank/DDBJ databases">
        <title>San Antonio Military Medical Center submission to MRSN (WRAIR), pending publication.</title>
        <authorList>
            <person name="Blyth D.M."/>
            <person name="Mccarthy S.L."/>
            <person name="Schall S.E."/>
            <person name="Stam J.A."/>
            <person name="Ong A.C."/>
            <person name="Mcgann P.T."/>
        </authorList>
    </citation>
    <scope>NUCLEOTIDE SEQUENCE [LARGE SCALE GENOMIC DNA]</scope>
    <source>
        <strain evidence="1 2">MRSN571793</strain>
    </source>
</reference>
<proteinExistence type="predicted"/>
<protein>
    <submittedName>
        <fullName evidence="1">Winged helix DNA-binding domain-containing protein</fullName>
    </submittedName>
</protein>
<dbReference type="Proteomes" id="UP000297861">
    <property type="component" value="Unassembled WGS sequence"/>
</dbReference>
<dbReference type="EMBL" id="SOML01000013">
    <property type="protein sequence ID" value="TFD93232.1"/>
    <property type="molecule type" value="Genomic_DNA"/>
</dbReference>
<dbReference type="PANTHER" id="PTHR38479">
    <property type="entry name" value="LMO0824 PROTEIN"/>
    <property type="match status" value="1"/>
</dbReference>
<dbReference type="PANTHER" id="PTHR38479:SF2">
    <property type="entry name" value="WINGED HELIX DNA-BINDING DOMAIN-CONTAINING PROTEIN"/>
    <property type="match status" value="1"/>
</dbReference>
<evidence type="ECO:0000313" key="1">
    <source>
        <dbReference type="EMBL" id="TFD93232.1"/>
    </source>
</evidence>
<organism evidence="1 2">
    <name type="scientific">Dysgonomonas capnocytophagoides</name>
    <dbReference type="NCBI Taxonomy" id="45254"/>
    <lineage>
        <taxon>Bacteria</taxon>
        <taxon>Pseudomonadati</taxon>
        <taxon>Bacteroidota</taxon>
        <taxon>Bacteroidia</taxon>
        <taxon>Bacteroidales</taxon>
        <taxon>Dysgonomonadaceae</taxon>
        <taxon>Dysgonomonas</taxon>
    </lineage>
</organism>
<evidence type="ECO:0000313" key="2">
    <source>
        <dbReference type="Proteomes" id="UP000297861"/>
    </source>
</evidence>
<comment type="caution">
    <text evidence="1">The sequence shown here is derived from an EMBL/GenBank/DDBJ whole genome shotgun (WGS) entry which is preliminary data.</text>
</comment>
<dbReference type="OrthoDB" id="2210247at2"/>
<name>A0A4Y8KV09_9BACT</name>
<gene>
    <name evidence="1" type="ORF">E2605_17270</name>
</gene>
<dbReference type="GO" id="GO:0003677">
    <property type="term" value="F:DNA binding"/>
    <property type="evidence" value="ECO:0007669"/>
    <property type="project" value="UniProtKB-KW"/>
</dbReference>
<dbReference type="InterPro" id="IPR009351">
    <property type="entry name" value="AlkZ-like"/>
</dbReference>
<keyword evidence="1" id="KW-0238">DNA-binding</keyword>
<dbReference type="Pfam" id="PF06224">
    <property type="entry name" value="AlkZ-like"/>
    <property type="match status" value="1"/>
</dbReference>
<keyword evidence="2" id="KW-1185">Reference proteome</keyword>
<dbReference type="AlphaFoldDB" id="A0A4Y8KV09"/>